<evidence type="ECO:0000256" key="7">
    <source>
        <dbReference type="ARBA" id="ARBA00016544"/>
    </source>
</evidence>
<dbReference type="GO" id="GO:0009401">
    <property type="term" value="P:phosphoenolpyruvate-dependent sugar phosphotransferase system"/>
    <property type="evidence" value="ECO:0007669"/>
    <property type="project" value="UniProtKB-KW"/>
</dbReference>
<dbReference type="InterPro" id="IPR008731">
    <property type="entry name" value="PTS_EIN"/>
</dbReference>
<keyword evidence="11 17" id="KW-0808">Transferase</keyword>
<dbReference type="EC" id="2.7.3.9" evidence="6 17"/>
<name>A0A9X3Z7Z8_9PROT</name>
<protein>
    <recommendedName>
        <fullName evidence="7 17">Phosphoenolpyruvate-protein phosphotransferase</fullName>
        <ecNumber evidence="6 17">2.7.3.9</ecNumber>
    </recommendedName>
    <alternativeName>
        <fullName evidence="16 17">Phosphotransferase system, enzyme I</fullName>
    </alternativeName>
</protein>
<dbReference type="Gene3D" id="3.20.20.60">
    <property type="entry name" value="Phosphoenolpyruvate-binding domains"/>
    <property type="match status" value="1"/>
</dbReference>
<dbReference type="GO" id="GO:0005737">
    <property type="term" value="C:cytoplasm"/>
    <property type="evidence" value="ECO:0007669"/>
    <property type="project" value="UniProtKB-SubCell"/>
</dbReference>
<evidence type="ECO:0000256" key="12">
    <source>
        <dbReference type="ARBA" id="ARBA00022683"/>
    </source>
</evidence>
<evidence type="ECO:0000256" key="10">
    <source>
        <dbReference type="ARBA" id="ARBA00022597"/>
    </source>
</evidence>
<dbReference type="GO" id="GO:0046872">
    <property type="term" value="F:metal ion binding"/>
    <property type="evidence" value="ECO:0007669"/>
    <property type="project" value="UniProtKB-KW"/>
</dbReference>
<dbReference type="PANTHER" id="PTHR46244">
    <property type="entry name" value="PHOSPHOENOLPYRUVATE-PROTEIN PHOSPHOTRANSFERASE"/>
    <property type="match status" value="1"/>
</dbReference>
<dbReference type="NCBIfam" id="TIGR01417">
    <property type="entry name" value="PTS_I_fam"/>
    <property type="match status" value="1"/>
</dbReference>
<feature type="active site" description="Proton donor" evidence="18">
    <location>
        <position position="521"/>
    </location>
</feature>
<reference evidence="25" key="1">
    <citation type="submission" date="2022-08" db="EMBL/GenBank/DDBJ databases">
        <authorList>
            <person name="Vandamme P."/>
            <person name="Hettiarachchi A."/>
            <person name="Peeters C."/>
            <person name="Cnockaert M."/>
            <person name="Carlier A."/>
        </authorList>
    </citation>
    <scope>NUCLEOTIDE SEQUENCE</scope>
    <source>
        <strain evidence="25">LMG 31809</strain>
    </source>
</reference>
<evidence type="ECO:0000256" key="4">
    <source>
        <dbReference type="ARBA" id="ARBA00004496"/>
    </source>
</evidence>
<comment type="catalytic activity">
    <reaction evidence="1 17">
        <text>L-histidyl-[protein] + phosphoenolpyruvate = N(pros)-phospho-L-histidyl-[protein] + pyruvate</text>
        <dbReference type="Rhea" id="RHEA:23880"/>
        <dbReference type="Rhea" id="RHEA-COMP:9745"/>
        <dbReference type="Rhea" id="RHEA-COMP:9746"/>
        <dbReference type="ChEBI" id="CHEBI:15361"/>
        <dbReference type="ChEBI" id="CHEBI:29979"/>
        <dbReference type="ChEBI" id="CHEBI:58702"/>
        <dbReference type="ChEBI" id="CHEBI:64837"/>
        <dbReference type="EC" id="2.7.3.9"/>
    </reaction>
</comment>
<dbReference type="PANTHER" id="PTHR46244:SF3">
    <property type="entry name" value="PHOSPHOENOLPYRUVATE-PROTEIN PHOSPHOTRANSFERASE"/>
    <property type="match status" value="1"/>
</dbReference>
<feature type="active site" description="Tele-phosphohistidine intermediate" evidence="18">
    <location>
        <position position="205"/>
    </location>
</feature>
<sequence>MARTPAQNQREQRIKGVGVSYGAALGTAYVIERGALRVPEYVIAPDDVAAECARFGAAVAEAQQQLETLQQKAVQLTGLAAEEFGILLDAHHHMLAGSRLTRSVRAIIGSEFINSEAAVVQSLDQIEEDFRAIDDPYIAARITDVREVGTRLLRNLMGKTASGFEHVPAGSVIIADEITPADTALMMDRSRIGGFAAMQGGAEGHTAIMARSLGLPSVLGAPGLVEDIRTGDFVIIDGENGMVIVHPTEDTLSHYTGKQAAFAAETAHLATLRDLPAETLNGEKVTLKANMELPSELAVLMGVGAEGVGLLRSEFLFMNRPDLPGEDEQYEILRTILEGLNGTELTVRTLDVGADKLTPQFGDIKMSDPNPALGLRAIRFSLKMRGLLENQLCAILRAACHGPVRILLPMITTCEEVMLVREILVDMMRKLKRRGEDLPEKLPPLGVMIEVPAAALAADALAQVSDFFSIGTNDLTMYTLAIDRGNEQVAHLYDPLHLAVLRLIQFSTEAAKRAGIPVNLCGEIAGDDRYTALLIGLGLRELSMVPLALPRIKRRIRGLDSAVVTRLATEIMAMTDARAIARTLTAFNRDLEQQSTGS</sequence>
<comment type="function">
    <text evidence="3 17">General (non sugar-specific) component of the phosphoenolpyruvate-dependent sugar phosphotransferase system (sugar PTS). This major carbohydrate active-transport system catalyzes the phosphorylation of incoming sugar substrates concomitantly with their translocation across the cell membrane. Enzyme I transfers the phosphoryl group from phosphoenolpyruvate (PEP) to the phosphoryl carrier protein (HPr).</text>
</comment>
<keyword evidence="8 17" id="KW-0813">Transport</keyword>
<evidence type="ECO:0000259" key="22">
    <source>
        <dbReference type="Pfam" id="PF00391"/>
    </source>
</evidence>
<dbReference type="InterPro" id="IPR024692">
    <property type="entry name" value="PTS_EI"/>
</dbReference>
<evidence type="ECO:0000259" key="24">
    <source>
        <dbReference type="Pfam" id="PF05524"/>
    </source>
</evidence>
<dbReference type="InterPro" id="IPR050499">
    <property type="entry name" value="PEP-utilizing_PTS_enzyme"/>
</dbReference>
<feature type="binding site" evidence="19">
    <location>
        <position position="312"/>
    </location>
    <ligand>
        <name>phosphoenolpyruvate</name>
        <dbReference type="ChEBI" id="CHEBI:58702"/>
    </ligand>
</feature>
<accession>A0A9X3Z7Z8</accession>
<evidence type="ECO:0000256" key="5">
    <source>
        <dbReference type="ARBA" id="ARBA00007837"/>
    </source>
</evidence>
<evidence type="ECO:0000256" key="19">
    <source>
        <dbReference type="PIRSR" id="PIRSR000732-2"/>
    </source>
</evidence>
<dbReference type="SUPFAM" id="SSF52009">
    <property type="entry name" value="Phosphohistidine domain"/>
    <property type="match status" value="1"/>
</dbReference>
<dbReference type="GO" id="GO:0008965">
    <property type="term" value="F:phosphoenolpyruvate-protein phosphotransferase activity"/>
    <property type="evidence" value="ECO:0007669"/>
    <property type="project" value="UniProtKB-EC"/>
</dbReference>
<feature type="domain" description="Phosphotransferase system enzyme I N-terminal" evidence="24">
    <location>
        <begin position="15"/>
        <end position="141"/>
    </location>
</feature>
<evidence type="ECO:0000256" key="21">
    <source>
        <dbReference type="SAM" id="Coils"/>
    </source>
</evidence>
<feature type="coiled-coil region" evidence="21">
    <location>
        <begin position="52"/>
        <end position="79"/>
    </location>
</feature>
<dbReference type="PRINTS" id="PR01736">
    <property type="entry name" value="PHPHTRNFRASE"/>
</dbReference>
<keyword evidence="26" id="KW-1185">Reference proteome</keyword>
<evidence type="ECO:0000313" key="26">
    <source>
        <dbReference type="Proteomes" id="UP001141619"/>
    </source>
</evidence>
<evidence type="ECO:0000256" key="18">
    <source>
        <dbReference type="PIRSR" id="PIRSR000732-1"/>
    </source>
</evidence>
<dbReference type="Proteomes" id="UP001141619">
    <property type="component" value="Unassembled WGS sequence"/>
</dbReference>
<keyword evidence="9 17" id="KW-0963">Cytoplasm</keyword>
<feature type="domain" description="PEP-utilising enzyme C-terminal" evidence="23">
    <location>
        <begin position="268"/>
        <end position="559"/>
    </location>
</feature>
<dbReference type="GO" id="GO:0016301">
    <property type="term" value="F:kinase activity"/>
    <property type="evidence" value="ECO:0007669"/>
    <property type="project" value="UniProtKB-KW"/>
</dbReference>
<dbReference type="InterPro" id="IPR008279">
    <property type="entry name" value="PEP-util_enz_mobile_dom"/>
</dbReference>
<dbReference type="EMBL" id="JANWOI010000004">
    <property type="protein sequence ID" value="MDA5194568.1"/>
    <property type="molecule type" value="Genomic_DNA"/>
</dbReference>
<evidence type="ECO:0000256" key="16">
    <source>
        <dbReference type="ARBA" id="ARBA00033235"/>
    </source>
</evidence>
<evidence type="ECO:0000256" key="13">
    <source>
        <dbReference type="ARBA" id="ARBA00022723"/>
    </source>
</evidence>
<keyword evidence="14 17" id="KW-0418">Kinase</keyword>
<evidence type="ECO:0000256" key="3">
    <source>
        <dbReference type="ARBA" id="ARBA00002728"/>
    </source>
</evidence>
<evidence type="ECO:0000256" key="11">
    <source>
        <dbReference type="ARBA" id="ARBA00022679"/>
    </source>
</evidence>
<dbReference type="PIRSF" id="PIRSF000732">
    <property type="entry name" value="PTS_enzyme_I"/>
    <property type="match status" value="1"/>
</dbReference>
<evidence type="ECO:0000256" key="20">
    <source>
        <dbReference type="PIRSR" id="PIRSR000732-3"/>
    </source>
</evidence>
<keyword evidence="15 17" id="KW-0460">Magnesium</keyword>
<feature type="binding site" evidence="20">
    <location>
        <position position="474"/>
    </location>
    <ligand>
        <name>Mg(2+)</name>
        <dbReference type="ChEBI" id="CHEBI:18420"/>
    </ligand>
</feature>
<feature type="binding site" evidence="19">
    <location>
        <begin position="473"/>
        <end position="474"/>
    </location>
    <ligand>
        <name>phosphoenolpyruvate</name>
        <dbReference type="ChEBI" id="CHEBI:58702"/>
    </ligand>
</feature>
<dbReference type="Pfam" id="PF02896">
    <property type="entry name" value="PEP-utilizers_C"/>
    <property type="match status" value="1"/>
</dbReference>
<proteinExistence type="inferred from homology"/>
<evidence type="ECO:0000256" key="15">
    <source>
        <dbReference type="ARBA" id="ARBA00022842"/>
    </source>
</evidence>
<reference evidence="25" key="2">
    <citation type="journal article" date="2023" name="Syst. Appl. Microbiol.">
        <title>Govania unica gen. nov., sp. nov., a rare biosphere bacterium that represents a novel family in the class Alphaproteobacteria.</title>
        <authorList>
            <person name="Vandamme P."/>
            <person name="Peeters C."/>
            <person name="Hettiarachchi A."/>
            <person name="Cnockaert M."/>
            <person name="Carlier A."/>
        </authorList>
    </citation>
    <scope>NUCLEOTIDE SEQUENCE</scope>
    <source>
        <strain evidence="25">LMG 31809</strain>
    </source>
</reference>
<evidence type="ECO:0000256" key="8">
    <source>
        <dbReference type="ARBA" id="ARBA00022448"/>
    </source>
</evidence>
<comment type="subcellular location">
    <subcellularLocation>
        <location evidence="4 17">Cytoplasm</location>
    </subcellularLocation>
</comment>
<feature type="binding site" evidence="19">
    <location>
        <position position="348"/>
    </location>
    <ligand>
        <name>phosphoenolpyruvate</name>
        <dbReference type="ChEBI" id="CHEBI:58702"/>
    </ligand>
</feature>
<dbReference type="SUPFAM" id="SSF51621">
    <property type="entry name" value="Phosphoenolpyruvate/pyruvate domain"/>
    <property type="match status" value="1"/>
</dbReference>
<dbReference type="RefSeq" id="WP_274944274.1">
    <property type="nucleotide sequence ID" value="NZ_JANWOI010000004.1"/>
</dbReference>
<dbReference type="Pfam" id="PF05524">
    <property type="entry name" value="PEP-utilisers_N"/>
    <property type="match status" value="1"/>
</dbReference>
<evidence type="ECO:0000256" key="2">
    <source>
        <dbReference type="ARBA" id="ARBA00001946"/>
    </source>
</evidence>
<keyword evidence="13 17" id="KW-0479">Metal-binding</keyword>
<evidence type="ECO:0000256" key="6">
    <source>
        <dbReference type="ARBA" id="ARBA00012232"/>
    </source>
</evidence>
<evidence type="ECO:0000256" key="17">
    <source>
        <dbReference type="PIRNR" id="PIRNR000732"/>
    </source>
</evidence>
<comment type="similarity">
    <text evidence="5 17">Belongs to the PEP-utilizing enzyme family.</text>
</comment>
<dbReference type="Gene3D" id="1.10.274.10">
    <property type="entry name" value="PtsI, HPr-binding domain"/>
    <property type="match status" value="1"/>
</dbReference>
<gene>
    <name evidence="25" type="primary">ptsP</name>
    <name evidence="25" type="ORF">NYP16_11465</name>
</gene>
<dbReference type="InterPro" id="IPR036618">
    <property type="entry name" value="PtsI_HPr-bd_sf"/>
</dbReference>
<evidence type="ECO:0000256" key="1">
    <source>
        <dbReference type="ARBA" id="ARBA00000683"/>
    </source>
</evidence>
<keyword evidence="10 17" id="KW-0762">Sugar transport</keyword>
<organism evidence="25 26">
    <name type="scientific">Govanella unica</name>
    <dbReference type="NCBI Taxonomy" id="2975056"/>
    <lineage>
        <taxon>Bacteria</taxon>
        <taxon>Pseudomonadati</taxon>
        <taxon>Pseudomonadota</taxon>
        <taxon>Alphaproteobacteria</taxon>
        <taxon>Emcibacterales</taxon>
        <taxon>Govanellaceae</taxon>
        <taxon>Govanella</taxon>
    </lineage>
</organism>
<comment type="cofactor">
    <cofactor evidence="2 17 20">
        <name>Mg(2+)</name>
        <dbReference type="ChEBI" id="CHEBI:18420"/>
    </cofactor>
</comment>
<dbReference type="InterPro" id="IPR000121">
    <property type="entry name" value="PEP_util_C"/>
</dbReference>
<dbReference type="InterPro" id="IPR040442">
    <property type="entry name" value="Pyrv_kinase-like_dom_sf"/>
</dbReference>
<dbReference type="Gene3D" id="3.50.30.10">
    <property type="entry name" value="Phosphohistidine domain"/>
    <property type="match status" value="1"/>
</dbReference>
<dbReference type="InterPro" id="IPR036637">
    <property type="entry name" value="Phosphohistidine_dom_sf"/>
</dbReference>
<evidence type="ECO:0000256" key="14">
    <source>
        <dbReference type="ARBA" id="ARBA00022777"/>
    </source>
</evidence>
<feature type="binding site" evidence="19">
    <location>
        <position position="484"/>
    </location>
    <ligand>
        <name>phosphoenolpyruvate</name>
        <dbReference type="ChEBI" id="CHEBI:58702"/>
    </ligand>
</feature>
<dbReference type="InterPro" id="IPR015813">
    <property type="entry name" value="Pyrv/PenolPyrv_kinase-like_dom"/>
</dbReference>
<evidence type="ECO:0000259" key="23">
    <source>
        <dbReference type="Pfam" id="PF02896"/>
    </source>
</evidence>
<dbReference type="SUPFAM" id="SSF47831">
    <property type="entry name" value="Enzyme I of the PEP:sugar phosphotransferase system HPr-binding (sub)domain"/>
    <property type="match status" value="1"/>
</dbReference>
<keyword evidence="21" id="KW-0175">Coiled coil</keyword>
<keyword evidence="12 17" id="KW-0598">Phosphotransferase system</keyword>
<dbReference type="Pfam" id="PF00391">
    <property type="entry name" value="PEP-utilizers"/>
    <property type="match status" value="1"/>
</dbReference>
<feature type="domain" description="PEP-utilising enzyme mobile" evidence="22">
    <location>
        <begin position="168"/>
        <end position="241"/>
    </location>
</feature>
<comment type="caution">
    <text evidence="25">The sequence shown here is derived from an EMBL/GenBank/DDBJ whole genome shotgun (WGS) entry which is preliminary data.</text>
</comment>
<dbReference type="AlphaFoldDB" id="A0A9X3Z7Z8"/>
<evidence type="ECO:0000256" key="9">
    <source>
        <dbReference type="ARBA" id="ARBA00022490"/>
    </source>
</evidence>
<dbReference type="InterPro" id="IPR006318">
    <property type="entry name" value="PTS_EI-like"/>
</dbReference>
<feature type="binding site" evidence="20">
    <location>
        <position position="450"/>
    </location>
    <ligand>
        <name>Mg(2+)</name>
        <dbReference type="ChEBI" id="CHEBI:18420"/>
    </ligand>
</feature>
<evidence type="ECO:0000313" key="25">
    <source>
        <dbReference type="EMBL" id="MDA5194568.1"/>
    </source>
</evidence>